<sequence>MEQSESSGSSDCFVKSERSDDMFCDDIPVERVGLHDNWDDAEGDYTTRSSLHPLCIYASYEVWVSHFHPHSSHANLRKSRLSNLGGFSDSHDVGGALACYGATITSKPGEILPTLVFISWDEA</sequence>
<proteinExistence type="predicted"/>
<organism evidence="1 2">
    <name type="scientific">Stylosanthes scabra</name>
    <dbReference type="NCBI Taxonomy" id="79078"/>
    <lineage>
        <taxon>Eukaryota</taxon>
        <taxon>Viridiplantae</taxon>
        <taxon>Streptophyta</taxon>
        <taxon>Embryophyta</taxon>
        <taxon>Tracheophyta</taxon>
        <taxon>Spermatophyta</taxon>
        <taxon>Magnoliopsida</taxon>
        <taxon>eudicotyledons</taxon>
        <taxon>Gunneridae</taxon>
        <taxon>Pentapetalae</taxon>
        <taxon>rosids</taxon>
        <taxon>fabids</taxon>
        <taxon>Fabales</taxon>
        <taxon>Fabaceae</taxon>
        <taxon>Papilionoideae</taxon>
        <taxon>50 kb inversion clade</taxon>
        <taxon>dalbergioids sensu lato</taxon>
        <taxon>Dalbergieae</taxon>
        <taxon>Pterocarpus clade</taxon>
        <taxon>Stylosanthes</taxon>
    </lineage>
</organism>
<dbReference type="EMBL" id="JASCZI010090989">
    <property type="protein sequence ID" value="MED6148287.1"/>
    <property type="molecule type" value="Genomic_DNA"/>
</dbReference>
<accession>A0ABU6TIE6</accession>
<protein>
    <submittedName>
        <fullName evidence="1">Uncharacterized protein</fullName>
    </submittedName>
</protein>
<name>A0ABU6TIE6_9FABA</name>
<dbReference type="Proteomes" id="UP001341840">
    <property type="component" value="Unassembled WGS sequence"/>
</dbReference>
<comment type="caution">
    <text evidence="1">The sequence shown here is derived from an EMBL/GenBank/DDBJ whole genome shotgun (WGS) entry which is preliminary data.</text>
</comment>
<reference evidence="1 2" key="1">
    <citation type="journal article" date="2023" name="Plants (Basel)">
        <title>Bridging the Gap: Combining Genomics and Transcriptomics Approaches to Understand Stylosanthes scabra, an Orphan Legume from the Brazilian Caatinga.</title>
        <authorList>
            <person name="Ferreira-Neto J.R.C."/>
            <person name="da Silva M.D."/>
            <person name="Binneck E."/>
            <person name="de Melo N.F."/>
            <person name="da Silva R.H."/>
            <person name="de Melo A.L.T.M."/>
            <person name="Pandolfi V."/>
            <person name="Bustamante F.O."/>
            <person name="Brasileiro-Vidal A.C."/>
            <person name="Benko-Iseppon A.M."/>
        </authorList>
    </citation>
    <scope>NUCLEOTIDE SEQUENCE [LARGE SCALE GENOMIC DNA]</scope>
    <source>
        <tissue evidence="1">Leaves</tissue>
    </source>
</reference>
<evidence type="ECO:0000313" key="2">
    <source>
        <dbReference type="Proteomes" id="UP001341840"/>
    </source>
</evidence>
<keyword evidence="2" id="KW-1185">Reference proteome</keyword>
<gene>
    <name evidence="1" type="ORF">PIB30_051679</name>
</gene>
<evidence type="ECO:0000313" key="1">
    <source>
        <dbReference type="EMBL" id="MED6148287.1"/>
    </source>
</evidence>